<accession>A0A8H6HAM8</accession>
<organism evidence="3 4">
    <name type="scientific">Ephemerocybe angulata</name>
    <dbReference type="NCBI Taxonomy" id="980116"/>
    <lineage>
        <taxon>Eukaryota</taxon>
        <taxon>Fungi</taxon>
        <taxon>Dikarya</taxon>
        <taxon>Basidiomycota</taxon>
        <taxon>Agaricomycotina</taxon>
        <taxon>Agaricomycetes</taxon>
        <taxon>Agaricomycetidae</taxon>
        <taxon>Agaricales</taxon>
        <taxon>Agaricineae</taxon>
        <taxon>Psathyrellaceae</taxon>
        <taxon>Ephemerocybe</taxon>
    </lineage>
</organism>
<dbReference type="Pfam" id="PF20411">
    <property type="entry name" value="DUF6697"/>
    <property type="match status" value="1"/>
</dbReference>
<gene>
    <name evidence="3" type="ORF">DFP72DRAFT_858743</name>
</gene>
<evidence type="ECO:0000256" key="1">
    <source>
        <dbReference type="SAM" id="MobiDB-lite"/>
    </source>
</evidence>
<feature type="compositionally biased region" description="Acidic residues" evidence="1">
    <location>
        <begin position="473"/>
        <end position="499"/>
    </location>
</feature>
<keyword evidence="4" id="KW-1185">Reference proteome</keyword>
<dbReference type="OrthoDB" id="3176940at2759"/>
<protein>
    <recommendedName>
        <fullName evidence="2">DUF6697 domain-containing protein</fullName>
    </recommendedName>
</protein>
<feature type="region of interest" description="Disordered" evidence="1">
    <location>
        <begin position="431"/>
        <end position="522"/>
    </location>
</feature>
<feature type="domain" description="DUF6697" evidence="2">
    <location>
        <begin position="240"/>
        <end position="427"/>
    </location>
</feature>
<feature type="compositionally biased region" description="Basic and acidic residues" evidence="1">
    <location>
        <begin position="1"/>
        <end position="31"/>
    </location>
</feature>
<sequence length="522" mass="58973">MALVVKKEEELDCHSRHDSLKVESNDSKDAKPPLAIIAREPMKAEDIKPDVKLTRIRYFMDAVVITTRPQYVATEGPRQVKGARSSKRAAVKKESVSNSSRRNTVKVDEESGWVAPAQDDVKRSNRSGSRSSPTSVTVPYNDSAILSSTNKNQVNLGTRTMTKKEEVVARQAPIRLESPESTIPQLVAEKEGKMTKWKNPKMKVKKESAALTKDTIISRISAAGISFELFPVNCPDRDVMVSREFMSRTFGGSSQKTFPRIGKKKFAEHGLDDYMYLPTDYQPIAPEVPGAPGLWLDIGGEVSEWQGGDYDGARTLAVSRKYEIKVSKSLTPEEWQRQKVSVRKTWAKELVRKGWGQHCRILIYARKHLGRLPTKAEYEDIRLQNKYKSILEPDISASLIRGETNMVVYTMKCIGYDSAFQKKVAEKFANWVPPPRKPKGSGKRKEPPAGPKGRKLTKRQKLEEKVIDIDLLSSDEEEIAEDEDEEDEDDSDVEDDELERDQSGWERRYRPRGTKSRPAAGM</sequence>
<evidence type="ECO:0000313" key="3">
    <source>
        <dbReference type="EMBL" id="KAF6743550.1"/>
    </source>
</evidence>
<name>A0A8H6HAM8_9AGAR</name>
<comment type="caution">
    <text evidence="3">The sequence shown here is derived from an EMBL/GenBank/DDBJ whole genome shotgun (WGS) entry which is preliminary data.</text>
</comment>
<dbReference type="InterPro" id="IPR046520">
    <property type="entry name" value="DUF6697"/>
</dbReference>
<reference evidence="3 4" key="1">
    <citation type="submission" date="2020-07" db="EMBL/GenBank/DDBJ databases">
        <title>Comparative genomics of pyrophilous fungi reveals a link between fire events and developmental genes.</title>
        <authorList>
            <consortium name="DOE Joint Genome Institute"/>
            <person name="Steindorff A.S."/>
            <person name="Carver A."/>
            <person name="Calhoun S."/>
            <person name="Stillman K."/>
            <person name="Liu H."/>
            <person name="Lipzen A."/>
            <person name="Pangilinan J."/>
            <person name="Labutti K."/>
            <person name="Bruns T.D."/>
            <person name="Grigoriev I.V."/>
        </authorList>
    </citation>
    <scope>NUCLEOTIDE SEQUENCE [LARGE SCALE GENOMIC DNA]</scope>
    <source>
        <strain evidence="3 4">CBS 144469</strain>
    </source>
</reference>
<feature type="region of interest" description="Disordered" evidence="1">
    <location>
        <begin position="76"/>
        <end position="144"/>
    </location>
</feature>
<dbReference type="AlphaFoldDB" id="A0A8H6HAM8"/>
<dbReference type="Proteomes" id="UP000521943">
    <property type="component" value="Unassembled WGS sequence"/>
</dbReference>
<feature type="compositionally biased region" description="Low complexity" evidence="1">
    <location>
        <begin position="126"/>
        <end position="135"/>
    </location>
</feature>
<proteinExistence type="predicted"/>
<evidence type="ECO:0000313" key="4">
    <source>
        <dbReference type="Proteomes" id="UP000521943"/>
    </source>
</evidence>
<feature type="region of interest" description="Disordered" evidence="1">
    <location>
        <begin position="1"/>
        <end position="33"/>
    </location>
</feature>
<dbReference type="EMBL" id="JACGCI010000142">
    <property type="protein sequence ID" value="KAF6743550.1"/>
    <property type="molecule type" value="Genomic_DNA"/>
</dbReference>
<evidence type="ECO:0000259" key="2">
    <source>
        <dbReference type="Pfam" id="PF20411"/>
    </source>
</evidence>